<dbReference type="SMART" id="SM00437">
    <property type="entry name" value="TOP1Ac"/>
    <property type="match status" value="1"/>
</dbReference>
<dbReference type="PROSITE" id="PS00396">
    <property type="entry name" value="TOPO_IA_1"/>
    <property type="match status" value="1"/>
</dbReference>
<dbReference type="Gene3D" id="1.10.460.10">
    <property type="entry name" value="Topoisomerase I, domain 2"/>
    <property type="match status" value="1"/>
</dbReference>
<dbReference type="Gene3D" id="2.70.20.10">
    <property type="entry name" value="Topoisomerase I, domain 3"/>
    <property type="match status" value="1"/>
</dbReference>
<feature type="domain" description="Topo IA-type catalytic" evidence="9">
    <location>
        <begin position="461"/>
        <end position="881"/>
    </location>
</feature>
<dbReference type="GeneID" id="107902060"/>
<dbReference type="SUPFAM" id="SSF56712">
    <property type="entry name" value="Prokaryotic type I DNA topoisomerase"/>
    <property type="match status" value="1"/>
</dbReference>
<comment type="function">
    <text evidence="7">Introduces a single-strand break via transesterification at a target site in duplex DNA. Releases the supercoiling and torsional tension of DNA introduced during the DNA replication and transcription by transiently cleaving and rejoining one strand of the DNA duplex. The scissile phosphodiester is attacked by the catalytic tyrosine of the enzyme, resulting in the formation of a DNA-(5'-phosphotyrosyl)-enzyme intermediate and the expulsion of a 3'-OH DNA strand.</text>
</comment>
<dbReference type="InterPro" id="IPR023405">
    <property type="entry name" value="Topo_IA_core_domain"/>
</dbReference>
<evidence type="ECO:0000256" key="6">
    <source>
        <dbReference type="ARBA" id="ARBA00023235"/>
    </source>
</evidence>
<dbReference type="EC" id="5.6.2.1" evidence="3 7"/>
<dbReference type="Pfam" id="PF23546">
    <property type="entry name" value="Zn_ribbon_TOP3B"/>
    <property type="match status" value="1"/>
</dbReference>
<evidence type="ECO:0000256" key="3">
    <source>
        <dbReference type="ARBA" id="ARBA00012891"/>
    </source>
</evidence>
<organism evidence="10 11">
    <name type="scientific">Gossypium hirsutum</name>
    <name type="common">Upland cotton</name>
    <name type="synonym">Gossypium mexicanum</name>
    <dbReference type="NCBI Taxonomy" id="3635"/>
    <lineage>
        <taxon>Eukaryota</taxon>
        <taxon>Viridiplantae</taxon>
        <taxon>Streptophyta</taxon>
        <taxon>Embryophyta</taxon>
        <taxon>Tracheophyta</taxon>
        <taxon>Spermatophyta</taxon>
        <taxon>Magnoliopsida</taxon>
        <taxon>eudicotyledons</taxon>
        <taxon>Gunneridae</taxon>
        <taxon>Pentapetalae</taxon>
        <taxon>rosids</taxon>
        <taxon>malvids</taxon>
        <taxon>Malvales</taxon>
        <taxon>Malvaceae</taxon>
        <taxon>Malvoideae</taxon>
        <taxon>Gossypium</taxon>
    </lineage>
</organism>
<dbReference type="PANTHER" id="PTHR11390:SF20">
    <property type="entry name" value="DNA TOPOISOMERASE 3-BETA-1"/>
    <property type="match status" value="1"/>
</dbReference>
<reference evidence="10" key="1">
    <citation type="journal article" date="2020" name="Nat. Genet.">
        <title>Genomic diversifications of five Gossypium allopolyploid species and their impact on cotton improvement.</title>
        <authorList>
            <person name="Chen Z.J."/>
            <person name="Sreedasyam A."/>
            <person name="Ando A."/>
            <person name="Song Q."/>
            <person name="De Santiago L.M."/>
            <person name="Hulse-Kemp A.M."/>
            <person name="Ding M."/>
            <person name="Ye W."/>
            <person name="Kirkbride R.C."/>
            <person name="Jenkins J."/>
            <person name="Plott C."/>
            <person name="Lovell J."/>
            <person name="Lin Y.M."/>
            <person name="Vaughn R."/>
            <person name="Liu B."/>
            <person name="Simpson S."/>
            <person name="Scheffler B.E."/>
            <person name="Wen L."/>
            <person name="Saski C.A."/>
            <person name="Grover C.E."/>
            <person name="Hu G."/>
            <person name="Conover J.L."/>
            <person name="Carlson J.W."/>
            <person name="Shu S."/>
            <person name="Boston L.B."/>
            <person name="Williams M."/>
            <person name="Peterson D.G."/>
            <person name="McGee K."/>
            <person name="Jones D.C."/>
            <person name="Wendel J.F."/>
            <person name="Stelly D.M."/>
            <person name="Grimwood J."/>
            <person name="Schmutz J."/>
        </authorList>
    </citation>
    <scope>NUCLEOTIDE SEQUENCE [LARGE SCALE GENOMIC DNA]</scope>
    <source>
        <strain evidence="10">cv. TM-1</strain>
    </source>
</reference>
<evidence type="ECO:0000313" key="10">
    <source>
        <dbReference type="Proteomes" id="UP000818029"/>
    </source>
</evidence>
<dbReference type="InterPro" id="IPR003602">
    <property type="entry name" value="Topo_IA_DNA-bd_dom"/>
</dbReference>
<dbReference type="SMART" id="SM00436">
    <property type="entry name" value="TOP1Bc"/>
    <property type="match status" value="1"/>
</dbReference>
<keyword evidence="4 7" id="KW-0799">Topoisomerase</keyword>
<gene>
    <name evidence="11" type="primary">LOC107902060</name>
</gene>
<dbReference type="Gene3D" id="1.10.290.10">
    <property type="entry name" value="Topoisomerase I, domain 4"/>
    <property type="match status" value="1"/>
</dbReference>
<evidence type="ECO:0000259" key="9">
    <source>
        <dbReference type="PROSITE" id="PS52039"/>
    </source>
</evidence>
<evidence type="ECO:0000256" key="4">
    <source>
        <dbReference type="ARBA" id="ARBA00023029"/>
    </source>
</evidence>
<proteinExistence type="inferred from homology"/>
<dbReference type="PANTHER" id="PTHR11390">
    <property type="entry name" value="PROKARYOTIC DNA TOPOISOMERASE"/>
    <property type="match status" value="1"/>
</dbReference>
<comment type="catalytic activity">
    <reaction evidence="1 7">
        <text>ATP-independent breakage of single-stranded DNA, followed by passage and rejoining.</text>
        <dbReference type="EC" id="5.6.2.1"/>
    </reaction>
</comment>
<accession>A0ABM2YXQ5</accession>
<dbReference type="InterPro" id="IPR013825">
    <property type="entry name" value="Topo_IA_cen_sub2"/>
</dbReference>
<dbReference type="InterPro" id="IPR013824">
    <property type="entry name" value="Topo_IA_cen_sub1"/>
</dbReference>
<evidence type="ECO:0000256" key="2">
    <source>
        <dbReference type="ARBA" id="ARBA00009446"/>
    </source>
</evidence>
<evidence type="ECO:0000256" key="1">
    <source>
        <dbReference type="ARBA" id="ARBA00000213"/>
    </source>
</evidence>
<dbReference type="InterPro" id="IPR056452">
    <property type="entry name" value="Zn_ribbon_TOP3B"/>
</dbReference>
<name>A0ABM2YXQ5_GOSHI</name>
<protein>
    <recommendedName>
        <fullName evidence="3 7">DNA topoisomerase</fullName>
        <ecNumber evidence="3 7">5.6.2.1</ecNumber>
    </recommendedName>
</protein>
<reference evidence="11" key="2">
    <citation type="submission" date="2025-08" db="UniProtKB">
        <authorList>
            <consortium name="RefSeq"/>
        </authorList>
    </citation>
    <scope>IDENTIFICATION</scope>
</reference>
<evidence type="ECO:0000256" key="5">
    <source>
        <dbReference type="ARBA" id="ARBA00023125"/>
    </source>
</evidence>
<feature type="compositionally biased region" description="Basic and acidic residues" evidence="8">
    <location>
        <begin position="1155"/>
        <end position="1166"/>
    </location>
</feature>
<dbReference type="InterPro" id="IPR023406">
    <property type="entry name" value="Topo_IA_AS"/>
</dbReference>
<dbReference type="InterPro" id="IPR054722">
    <property type="entry name" value="PolX-like_BBD"/>
</dbReference>
<keyword evidence="6 7" id="KW-0413">Isomerase</keyword>
<dbReference type="Proteomes" id="UP000818029">
    <property type="component" value="Chromosome A10"/>
</dbReference>
<evidence type="ECO:0000256" key="7">
    <source>
        <dbReference type="RuleBase" id="RU362092"/>
    </source>
</evidence>
<feature type="region of interest" description="Disordered" evidence="8">
    <location>
        <begin position="1129"/>
        <end position="1166"/>
    </location>
</feature>
<dbReference type="Pfam" id="PF01131">
    <property type="entry name" value="Topoisom_bac"/>
    <property type="match status" value="1"/>
</dbReference>
<dbReference type="Pfam" id="PF22936">
    <property type="entry name" value="Pol_BBD"/>
    <property type="match status" value="1"/>
</dbReference>
<dbReference type="Pfam" id="PF14244">
    <property type="entry name" value="Retrotran_gag_3"/>
    <property type="match status" value="1"/>
</dbReference>
<comment type="similarity">
    <text evidence="2 7">Belongs to the type IA topoisomerase family.</text>
</comment>
<evidence type="ECO:0000313" key="11">
    <source>
        <dbReference type="RefSeq" id="XP_040935279.1"/>
    </source>
</evidence>
<dbReference type="InterPro" id="IPR013497">
    <property type="entry name" value="Topo_IA_cen"/>
</dbReference>
<dbReference type="InterPro" id="IPR003601">
    <property type="entry name" value="Topo_IA_2"/>
</dbReference>
<evidence type="ECO:0000256" key="8">
    <source>
        <dbReference type="SAM" id="MobiDB-lite"/>
    </source>
</evidence>
<keyword evidence="5 7" id="KW-0238">DNA-binding</keyword>
<dbReference type="InterPro" id="IPR029472">
    <property type="entry name" value="Copia-like_N"/>
</dbReference>
<dbReference type="CDD" id="cd00186">
    <property type="entry name" value="TOP1Ac"/>
    <property type="match status" value="1"/>
</dbReference>
<dbReference type="RefSeq" id="XP_040935279.1">
    <property type="nucleotide sequence ID" value="XM_041079345.1"/>
</dbReference>
<dbReference type="PROSITE" id="PS52039">
    <property type="entry name" value="TOPO_IA_2"/>
    <property type="match status" value="1"/>
</dbReference>
<sequence>MGDTENFSETEISEITQNHSQGIPQGDLNSSLIITNHRLDGKNFLQWSQSVLMVFRGRGKIGYINGQIPRPASTDSGYATWELNNSMVMAWLINSMEGHISRTYLFFKTAKEMWDAIKENYLDLGNTSQVFEIKLKLKDIRQGTLEVTQYYNNLKILWQELDMYYEVDWGEGLEHTKFMDHLNKERLYEFLAGLNRDLDEVRGQILGRTTLPTIGEAFAEVMREEKRRLIMLGDAKELKPLTVAGHHPSENSALISIGPQSQRFKDGIDSGSKRPWCSHCNRVGHTKEKCFKLHGYPEEKKQKENKAAMISTTEEDAQNVRVIKTQLEALHKLLGTPTASWSLAIQGTALNTTHEPITTSWILDSGAFDHMTGNLSLFHTYLPCHDHSQFRIADGSYSPVAGMGTVRLTENFSLDKVLHVPNFSCNLLLISKLTKDEKVLAEFSAFGCVVQEQESGKMIGTAEVNDGLYVWNKNSSKEGMALSTSKDDSIMLWHRRLGHPNFIYGPCQTPTLGFCVQRYLQINTFKPEKFWALHPYIIQNGYELQLEWKRQKLFDIDVAMMFQKLVTEDGILEVIVVSEKQETKGRPSGLNTVNLLKVASSALGYGPQTAMQLAERLYTQGFISYPRTESTAYPSSFDFEGTLKVLENNPSWRDCVQRLLAEGYHKPRTGTDAGDHPPITPMRPATEDVLGNDSWRLYQYICQHFMGTVSPDCKYVRTKIEFSIGGEFFHCIGQRVTVQGFTYIMPWLAINEKNLPQFTKGEKIEVSRVELYEGETSPPDYLSESELISLMEKNGIGTDASIPVHINNICERNYVQVQAGRRLVPTTLGITLIRGYQCIDPDLCLPDIRSFIEHQITLVAKGQANHSRVVQHVLQQFMQKFCYFLQQIENMDALFEAQFSPLADSGRNLSRCGKCLRYMKYISAQPQRMFCGTCEEVYYLPQKGTIKLYKELTCPLDNFELLIFSLPGPEGKSFPLCPYCYNSPPFEGIDTLFGSAKIGSTGKLGKGAGMPCFLCPHPTCRHSVVAQGVCACPECSGTLVLDPVSAPKWRLYCNKCNCLVLLPEGAHRIATTRDRCAECDSTIIEVDFNKKTTPLEDGATLHTGCILCDELLHSLVEVKHGKSFSRGFGARGRGRGRGTGRGRGGYRGTGRTAGKKVDPRMSFRDF</sequence>
<dbReference type="InterPro" id="IPR013826">
    <property type="entry name" value="Topo_IA_cen_sub3"/>
</dbReference>
<dbReference type="InterPro" id="IPR000380">
    <property type="entry name" value="Topo_IA"/>
</dbReference>
<keyword evidence="10" id="KW-1185">Reference proteome</keyword>